<evidence type="ECO:0000313" key="4">
    <source>
        <dbReference type="EMBL" id="MVX57455.1"/>
    </source>
</evidence>
<feature type="domain" description="Nudix hydrolase" evidence="3">
    <location>
        <begin position="38"/>
        <end position="165"/>
    </location>
</feature>
<gene>
    <name evidence="4" type="ORF">E5987_09640</name>
</gene>
<dbReference type="InterPro" id="IPR029401">
    <property type="entry name" value="Nudix_N"/>
</dbReference>
<keyword evidence="5" id="KW-1185">Reference proteome</keyword>
<sequence>MGKREIHFCEKCGHPTKREIPEGDTHERDVCPSCGYIAYINPINIVGTVPYLGDKVLLCRRAIEPRLGYWTLPAGHQEVQETTREGAERETEEEAGIHAEIPSAPYILLDIAHADQLHLMFLARMKDESVNPGPETFEARLFSEEEIPWDKLAFNSVEKSLRLFFADLKKGAFGFHYIEKHTPGKFL</sequence>
<keyword evidence="2" id="KW-0378">Hydrolase</keyword>
<dbReference type="AlphaFoldDB" id="A0A6L6YI77"/>
<dbReference type="PROSITE" id="PS00893">
    <property type="entry name" value="NUDIX_BOX"/>
    <property type="match status" value="1"/>
</dbReference>
<dbReference type="InterPro" id="IPR000086">
    <property type="entry name" value="NUDIX_hydrolase_dom"/>
</dbReference>
<dbReference type="Pfam" id="PF14803">
    <property type="entry name" value="Zn_ribbon_Nudix"/>
    <property type="match status" value="1"/>
</dbReference>
<evidence type="ECO:0000256" key="2">
    <source>
        <dbReference type="ARBA" id="ARBA00022801"/>
    </source>
</evidence>
<comment type="cofactor">
    <cofactor evidence="1">
        <name>Mg(2+)</name>
        <dbReference type="ChEBI" id="CHEBI:18420"/>
    </cofactor>
</comment>
<proteinExistence type="predicted"/>
<dbReference type="InterPro" id="IPR020084">
    <property type="entry name" value="NUDIX_hydrolase_CS"/>
</dbReference>
<dbReference type="GO" id="GO:0016787">
    <property type="term" value="F:hydrolase activity"/>
    <property type="evidence" value="ECO:0007669"/>
    <property type="project" value="UniProtKB-KW"/>
</dbReference>
<dbReference type="PANTHER" id="PTHR43222">
    <property type="entry name" value="NUDIX HYDROLASE 23"/>
    <property type="match status" value="1"/>
</dbReference>
<reference evidence="4 5" key="1">
    <citation type="submission" date="2019-12" db="EMBL/GenBank/DDBJ databases">
        <title>Microbes associate with the intestines of laboratory mice.</title>
        <authorList>
            <person name="Navarre W."/>
            <person name="Wong E."/>
        </authorList>
    </citation>
    <scope>NUCLEOTIDE SEQUENCE [LARGE SCALE GENOMIC DNA]</scope>
    <source>
        <strain evidence="4 5">NM82_D38</strain>
    </source>
</reference>
<comment type="caution">
    <text evidence="4">The sequence shown here is derived from an EMBL/GenBank/DDBJ whole genome shotgun (WGS) entry which is preliminary data.</text>
</comment>
<evidence type="ECO:0000313" key="5">
    <source>
        <dbReference type="Proteomes" id="UP000472580"/>
    </source>
</evidence>
<organism evidence="4 5">
    <name type="scientific">Parasutterella muris</name>
    <dbReference type="NCBI Taxonomy" id="2565572"/>
    <lineage>
        <taxon>Bacteria</taxon>
        <taxon>Pseudomonadati</taxon>
        <taxon>Pseudomonadota</taxon>
        <taxon>Betaproteobacteria</taxon>
        <taxon>Burkholderiales</taxon>
        <taxon>Sutterellaceae</taxon>
        <taxon>Parasutterella</taxon>
    </lineage>
</organism>
<dbReference type="Pfam" id="PF00293">
    <property type="entry name" value="NUDIX"/>
    <property type="match status" value="1"/>
</dbReference>
<dbReference type="SUPFAM" id="SSF55811">
    <property type="entry name" value="Nudix"/>
    <property type="match status" value="1"/>
</dbReference>
<dbReference type="PANTHER" id="PTHR43222:SF2">
    <property type="entry name" value="NUDIX HYDROLASE 23, CHLOROPLASTIC"/>
    <property type="match status" value="1"/>
</dbReference>
<protein>
    <submittedName>
        <fullName evidence="4">NUDIX domain-containing protein</fullName>
    </submittedName>
</protein>
<name>A0A6L6YI77_9BURK</name>
<dbReference type="OrthoDB" id="5417595at2"/>
<dbReference type="InterPro" id="IPR015797">
    <property type="entry name" value="NUDIX_hydrolase-like_dom_sf"/>
</dbReference>
<accession>A0A6L6YI77</accession>
<dbReference type="PROSITE" id="PS51462">
    <property type="entry name" value="NUDIX"/>
    <property type="match status" value="1"/>
</dbReference>
<evidence type="ECO:0000259" key="3">
    <source>
        <dbReference type="PROSITE" id="PS51462"/>
    </source>
</evidence>
<dbReference type="EMBL" id="WSRP01000031">
    <property type="protein sequence ID" value="MVX57455.1"/>
    <property type="molecule type" value="Genomic_DNA"/>
</dbReference>
<dbReference type="Proteomes" id="UP000472580">
    <property type="component" value="Unassembled WGS sequence"/>
</dbReference>
<evidence type="ECO:0000256" key="1">
    <source>
        <dbReference type="ARBA" id="ARBA00001946"/>
    </source>
</evidence>
<dbReference type="Gene3D" id="2.20.70.10">
    <property type="match status" value="1"/>
</dbReference>
<dbReference type="Gene3D" id="3.90.79.10">
    <property type="entry name" value="Nucleoside Triphosphate Pyrophosphohydrolase"/>
    <property type="match status" value="1"/>
</dbReference>